<dbReference type="InterPro" id="IPR011990">
    <property type="entry name" value="TPR-like_helical_dom_sf"/>
</dbReference>
<evidence type="ECO:0008006" key="4">
    <source>
        <dbReference type="Google" id="ProtNLM"/>
    </source>
</evidence>
<dbReference type="SUPFAM" id="SSF48452">
    <property type="entry name" value="TPR-like"/>
    <property type="match status" value="2"/>
</dbReference>
<proteinExistence type="predicted"/>
<dbReference type="PROSITE" id="PS50005">
    <property type="entry name" value="TPR"/>
    <property type="match status" value="1"/>
</dbReference>
<accession>A0A7I7SWW8</accession>
<dbReference type="SMART" id="SM00028">
    <property type="entry name" value="TPR"/>
    <property type="match status" value="3"/>
</dbReference>
<dbReference type="KEGG" id="msar:MSAR_39470"/>
<feature type="repeat" description="TPR" evidence="1">
    <location>
        <begin position="28"/>
        <end position="61"/>
    </location>
</feature>
<evidence type="ECO:0000313" key="3">
    <source>
        <dbReference type="Proteomes" id="UP000466445"/>
    </source>
</evidence>
<dbReference type="Gene3D" id="1.25.40.10">
    <property type="entry name" value="Tetratricopeptide repeat domain"/>
    <property type="match status" value="2"/>
</dbReference>
<dbReference type="AlphaFoldDB" id="A0A7I7SWW8"/>
<gene>
    <name evidence="2" type="ORF">MSAR_39470</name>
</gene>
<dbReference type="RefSeq" id="WP_163699560.1">
    <property type="nucleotide sequence ID" value="NZ_AP022595.1"/>
</dbReference>
<protein>
    <recommendedName>
        <fullName evidence="4">Tetratricopeptide repeat protein</fullName>
    </recommendedName>
</protein>
<dbReference type="PANTHER" id="PTHR45588:SF1">
    <property type="entry name" value="WW DOMAIN-CONTAINING PROTEIN"/>
    <property type="match status" value="1"/>
</dbReference>
<dbReference type="InterPro" id="IPR019734">
    <property type="entry name" value="TPR_rpt"/>
</dbReference>
<reference evidence="2 3" key="1">
    <citation type="journal article" date="2019" name="Emerg. Microbes Infect.">
        <title>Comprehensive subspecies identification of 175 nontuberculous mycobacteria species based on 7547 genomic profiles.</title>
        <authorList>
            <person name="Matsumoto Y."/>
            <person name="Kinjo T."/>
            <person name="Motooka D."/>
            <person name="Nabeya D."/>
            <person name="Jung N."/>
            <person name="Uechi K."/>
            <person name="Horii T."/>
            <person name="Iida T."/>
            <person name="Fujita J."/>
            <person name="Nakamura S."/>
        </authorList>
    </citation>
    <scope>NUCLEOTIDE SEQUENCE [LARGE SCALE GENOMIC DNA]</scope>
    <source>
        <strain evidence="2 3">JCM 30395</strain>
    </source>
</reference>
<organism evidence="2 3">
    <name type="scientific">Mycolicibacterium sarraceniae</name>
    <dbReference type="NCBI Taxonomy" id="1534348"/>
    <lineage>
        <taxon>Bacteria</taxon>
        <taxon>Bacillati</taxon>
        <taxon>Actinomycetota</taxon>
        <taxon>Actinomycetes</taxon>
        <taxon>Mycobacteriales</taxon>
        <taxon>Mycobacteriaceae</taxon>
        <taxon>Mycolicibacterium</taxon>
    </lineage>
</organism>
<evidence type="ECO:0000256" key="1">
    <source>
        <dbReference type="PROSITE-ProRule" id="PRU00339"/>
    </source>
</evidence>
<keyword evidence="3" id="KW-1185">Reference proteome</keyword>
<dbReference type="Proteomes" id="UP000466445">
    <property type="component" value="Chromosome"/>
</dbReference>
<keyword evidence="1" id="KW-0802">TPR repeat</keyword>
<evidence type="ECO:0000313" key="2">
    <source>
        <dbReference type="EMBL" id="BBY60811.1"/>
    </source>
</evidence>
<name>A0A7I7SWW8_9MYCO</name>
<dbReference type="PANTHER" id="PTHR45588">
    <property type="entry name" value="TPR DOMAIN-CONTAINING PROTEIN"/>
    <property type="match status" value="1"/>
</dbReference>
<sequence length="568" mass="61662">MAVPRGDTEPYYDLGDYHRPVETPSPQAQLWVDRGLVWAYAFNHEEAITCFERALALDADLAIARWGIAYAIGPNYNKAWDAFDPVDLAASLARARMELELAATSRASAVELALIAALATRFPTDDPDDTEALAAGHAAYADAMAELAAAYPDDVDVLALAADALVNLTAWALWDTTTGEPAPGSRVLEAISLLNRALSTEAGRVHPFVLHLHIHALEMSAHPEDALPAADLLRGLVPDAGHLQHMPSHIDVLCGNYRDSVLANQTAVAADRRFVEHAGPLNFYSLYRAHDLHFIVYSAMFAGQSQIALQAADELSGQLTPDLLSIESPPMADWLEAFVPLRVHVLIRFGRWDELIAEPLPQDVALFCSTTATIHYGRGVAYAATGQLAQAAAEREAFAAAYDSVPDSRYLFNNTSRDILAVAGAMLDGEISYRNGDFDVAFEHLRSAIALDDALPYDEPWGWMQPTRHAYGALLLEQGRVEEAAAVYAADLGLDPTLNRPCQHPGNVWSLHGYHECLQRLGRAGEAVIIGRQLELATARADVPILASCACRLDVFDTPADSATDCCH</sequence>
<dbReference type="EMBL" id="AP022595">
    <property type="protein sequence ID" value="BBY60811.1"/>
    <property type="molecule type" value="Genomic_DNA"/>
</dbReference>